<dbReference type="Gene3D" id="2.40.30.10">
    <property type="entry name" value="Translation factors"/>
    <property type="match status" value="1"/>
</dbReference>
<dbReference type="EMBL" id="CM004475">
    <property type="protein sequence ID" value="OCT78082.1"/>
    <property type="molecule type" value="Genomic_DNA"/>
</dbReference>
<dbReference type="SUPFAM" id="SSF50447">
    <property type="entry name" value="Translation proteins"/>
    <property type="match status" value="1"/>
</dbReference>
<organism evidence="2 3">
    <name type="scientific">Xenopus laevis</name>
    <name type="common">African clawed frog</name>
    <dbReference type="NCBI Taxonomy" id="8355"/>
    <lineage>
        <taxon>Eukaryota</taxon>
        <taxon>Metazoa</taxon>
        <taxon>Chordata</taxon>
        <taxon>Craniata</taxon>
        <taxon>Vertebrata</taxon>
        <taxon>Euteleostomi</taxon>
        <taxon>Amphibia</taxon>
        <taxon>Batrachia</taxon>
        <taxon>Anura</taxon>
        <taxon>Pipoidea</taxon>
        <taxon>Pipidae</taxon>
        <taxon>Xenopodinae</taxon>
        <taxon>Xenopus</taxon>
        <taxon>Xenopus</taxon>
    </lineage>
</organism>
<dbReference type="PANTHER" id="PTHR21301">
    <property type="entry name" value="REVERSE TRANSCRIPTASE"/>
    <property type="match status" value="1"/>
</dbReference>
<dbReference type="InterPro" id="IPR009000">
    <property type="entry name" value="Transl_B-barrel_sf"/>
</dbReference>
<evidence type="ECO:0000313" key="2">
    <source>
        <dbReference type="EMBL" id="OCT78082.1"/>
    </source>
</evidence>
<dbReference type="AlphaFoldDB" id="A0A974CRJ2"/>
<protein>
    <recommendedName>
        <fullName evidence="1">GIY-YIG domain-containing protein</fullName>
    </recommendedName>
</protein>
<name>A0A974CRJ2_XENLA</name>
<dbReference type="Proteomes" id="UP000694892">
    <property type="component" value="Chromosome 5S"/>
</dbReference>
<dbReference type="CDD" id="cd10442">
    <property type="entry name" value="GIY-YIG_PLEs"/>
    <property type="match status" value="1"/>
</dbReference>
<proteinExistence type="predicted"/>
<dbReference type="PANTHER" id="PTHR21301:SF12">
    <property type="match status" value="1"/>
</dbReference>
<dbReference type="Pfam" id="PF01541">
    <property type="entry name" value="GIY-YIG"/>
    <property type="match status" value="1"/>
</dbReference>
<sequence>MNLCLILADQGSGFCVTGKIEAGFLQTGDRLLAMPPNETCTVKRKKQPWQKYQSSPSNITNYYTCNSTFVIYLIKCPCGLEYVGETTQKVEDRIKQHKSNIRCNYNYLPIPSHFAEARHTVSQLRYQVIDGVGPLRCGGDRIYLLKKLEMQWILRLGTLSPGGLN</sequence>
<gene>
    <name evidence="2" type="ORF">XELAEV_18029182mg</name>
</gene>
<evidence type="ECO:0000259" key="1">
    <source>
        <dbReference type="Pfam" id="PF01541"/>
    </source>
</evidence>
<feature type="domain" description="GIY-YIG" evidence="1">
    <location>
        <begin position="70"/>
        <end position="104"/>
    </location>
</feature>
<accession>A0A974CRJ2</accession>
<dbReference type="InterPro" id="IPR000305">
    <property type="entry name" value="GIY-YIG_endonuc"/>
</dbReference>
<reference evidence="3" key="1">
    <citation type="journal article" date="2016" name="Nature">
        <title>Genome evolution in the allotetraploid frog Xenopus laevis.</title>
        <authorList>
            <person name="Session A.M."/>
            <person name="Uno Y."/>
            <person name="Kwon T."/>
            <person name="Chapman J.A."/>
            <person name="Toyoda A."/>
            <person name="Takahashi S."/>
            <person name="Fukui A."/>
            <person name="Hikosaka A."/>
            <person name="Suzuki A."/>
            <person name="Kondo M."/>
            <person name="van Heeringen S.J."/>
            <person name="Quigley I."/>
            <person name="Heinz S."/>
            <person name="Ogino H."/>
            <person name="Ochi H."/>
            <person name="Hellsten U."/>
            <person name="Lyons J.B."/>
            <person name="Simakov O."/>
            <person name="Putnam N."/>
            <person name="Stites J."/>
            <person name="Kuroki Y."/>
            <person name="Tanaka T."/>
            <person name="Michiue T."/>
            <person name="Watanabe M."/>
            <person name="Bogdanovic O."/>
            <person name="Lister R."/>
            <person name="Georgiou G."/>
            <person name="Paranjpe S.S."/>
            <person name="van Kruijsbergen I."/>
            <person name="Shu S."/>
            <person name="Carlson J."/>
            <person name="Kinoshita T."/>
            <person name="Ohta Y."/>
            <person name="Mawaribuchi S."/>
            <person name="Jenkins J."/>
            <person name="Grimwood J."/>
            <person name="Schmutz J."/>
            <person name="Mitros T."/>
            <person name="Mozaffari S.V."/>
            <person name="Suzuki Y."/>
            <person name="Haramoto Y."/>
            <person name="Yamamoto T.S."/>
            <person name="Takagi C."/>
            <person name="Heald R."/>
            <person name="Miller K."/>
            <person name="Haudenschild C."/>
            <person name="Kitzman J."/>
            <person name="Nakayama T."/>
            <person name="Izutsu Y."/>
            <person name="Robert J."/>
            <person name="Fortriede J."/>
            <person name="Burns K."/>
            <person name="Lotay V."/>
            <person name="Karimi K."/>
            <person name="Yasuoka Y."/>
            <person name="Dichmann D.S."/>
            <person name="Flajnik M.F."/>
            <person name="Houston D.W."/>
            <person name="Shendure J."/>
            <person name="DuPasquier L."/>
            <person name="Vize P.D."/>
            <person name="Zorn A.M."/>
            <person name="Ito M."/>
            <person name="Marcotte E.M."/>
            <person name="Wallingford J.B."/>
            <person name="Ito Y."/>
            <person name="Asashima M."/>
            <person name="Ueno N."/>
            <person name="Matsuda Y."/>
            <person name="Veenstra G.J."/>
            <person name="Fujiyama A."/>
            <person name="Harland R.M."/>
            <person name="Taira M."/>
            <person name="Rokhsar D.S."/>
        </authorList>
    </citation>
    <scope>NUCLEOTIDE SEQUENCE [LARGE SCALE GENOMIC DNA]</scope>
    <source>
        <strain evidence="3">J</strain>
    </source>
</reference>
<evidence type="ECO:0000313" key="3">
    <source>
        <dbReference type="Proteomes" id="UP000694892"/>
    </source>
</evidence>